<comment type="cofactor">
    <cofactor evidence="7">
        <name>Zn(2+)</name>
        <dbReference type="ChEBI" id="CHEBI:29105"/>
    </cofactor>
    <text evidence="7">Binds 1 zinc ion.</text>
</comment>
<comment type="subcellular location">
    <subcellularLocation>
        <location evidence="7">Cytoplasm</location>
    </subcellularLocation>
</comment>
<feature type="binding site" evidence="7">
    <location>
        <position position="116"/>
    </location>
    <ligand>
        <name>Zn(2+)</name>
        <dbReference type="ChEBI" id="CHEBI:29105"/>
        <note>catalytic</note>
    </ligand>
</feature>
<keyword evidence="7" id="KW-0690">Ribosome biogenesis</keyword>
<evidence type="ECO:0000256" key="4">
    <source>
        <dbReference type="ARBA" id="ARBA00022759"/>
    </source>
</evidence>
<accession>A0ABW5E0Z1</accession>
<proteinExistence type="inferred from homology"/>
<dbReference type="PROSITE" id="PS01306">
    <property type="entry name" value="UPF0054"/>
    <property type="match status" value="1"/>
</dbReference>
<keyword evidence="9" id="KW-1185">Reference proteome</keyword>
<evidence type="ECO:0000313" key="8">
    <source>
        <dbReference type="EMBL" id="MFD2274908.1"/>
    </source>
</evidence>
<dbReference type="NCBIfam" id="TIGR00043">
    <property type="entry name" value="rRNA maturation RNase YbeY"/>
    <property type="match status" value="1"/>
</dbReference>
<dbReference type="RefSeq" id="WP_377096363.1">
    <property type="nucleotide sequence ID" value="NZ_JBHSJM010000001.1"/>
</dbReference>
<reference evidence="9" key="1">
    <citation type="journal article" date="2019" name="Int. J. Syst. Evol. Microbiol.">
        <title>The Global Catalogue of Microorganisms (GCM) 10K type strain sequencing project: providing services to taxonomists for standard genome sequencing and annotation.</title>
        <authorList>
            <consortium name="The Broad Institute Genomics Platform"/>
            <consortium name="The Broad Institute Genome Sequencing Center for Infectious Disease"/>
            <person name="Wu L."/>
            <person name="Ma J."/>
        </authorList>
    </citation>
    <scope>NUCLEOTIDE SEQUENCE [LARGE SCALE GENOMIC DNA]</scope>
    <source>
        <strain evidence="9">JCM 16545</strain>
    </source>
</reference>
<comment type="caution">
    <text evidence="8">The sequence shown here is derived from an EMBL/GenBank/DDBJ whole genome shotgun (WGS) entry which is preliminary data.</text>
</comment>
<name>A0ABW5E0Z1_9BACT</name>
<comment type="function">
    <text evidence="7">Single strand-specific metallo-endoribonuclease involved in late-stage 70S ribosome quality control and in maturation of the 3' terminus of the 16S rRNA.</text>
</comment>
<keyword evidence="2 7" id="KW-0540">Nuclease</keyword>
<dbReference type="InterPro" id="IPR002036">
    <property type="entry name" value="YbeY"/>
</dbReference>
<dbReference type="Proteomes" id="UP001597297">
    <property type="component" value="Unassembled WGS sequence"/>
</dbReference>
<evidence type="ECO:0000256" key="6">
    <source>
        <dbReference type="ARBA" id="ARBA00022833"/>
    </source>
</evidence>
<dbReference type="InterPro" id="IPR020549">
    <property type="entry name" value="YbeY_CS"/>
</dbReference>
<comment type="similarity">
    <text evidence="1 7">Belongs to the endoribonuclease YbeY family.</text>
</comment>
<dbReference type="SUPFAM" id="SSF55486">
    <property type="entry name" value="Metalloproteases ('zincins'), catalytic domain"/>
    <property type="match status" value="1"/>
</dbReference>
<evidence type="ECO:0000256" key="7">
    <source>
        <dbReference type="HAMAP-Rule" id="MF_00009"/>
    </source>
</evidence>
<keyword evidence="7" id="KW-0963">Cytoplasm</keyword>
<keyword evidence="4 7" id="KW-0255">Endonuclease</keyword>
<dbReference type="EC" id="3.1.-.-" evidence="7"/>
<sequence>MMIEVFNNQEVVPLGESLIEKWQQAAASSLPLVLANPANGGGPLQELDFVEVSIVDDPTIDQVHRDFMDIPGATDVITFAHGEIVISVETAKSYGAEFGNSFERELMLYIIHGLLHLAGHEDEVPSEREAMEKVQFQILEHVWR</sequence>
<dbReference type="HAMAP" id="MF_00009">
    <property type="entry name" value="Endoribonucl_YbeY"/>
    <property type="match status" value="1"/>
</dbReference>
<protein>
    <recommendedName>
        <fullName evidence="7">Endoribonuclease YbeY</fullName>
        <ecNumber evidence="7">3.1.-.-</ecNumber>
    </recommendedName>
</protein>
<feature type="binding site" evidence="7">
    <location>
        <position position="112"/>
    </location>
    <ligand>
        <name>Zn(2+)</name>
        <dbReference type="ChEBI" id="CHEBI:29105"/>
        <note>catalytic</note>
    </ligand>
</feature>
<evidence type="ECO:0000256" key="3">
    <source>
        <dbReference type="ARBA" id="ARBA00022723"/>
    </source>
</evidence>
<dbReference type="EMBL" id="JBHUJC010000001">
    <property type="protein sequence ID" value="MFD2274908.1"/>
    <property type="molecule type" value="Genomic_DNA"/>
</dbReference>
<organism evidence="8 9">
    <name type="scientific">Rubritalea spongiae</name>
    <dbReference type="NCBI Taxonomy" id="430797"/>
    <lineage>
        <taxon>Bacteria</taxon>
        <taxon>Pseudomonadati</taxon>
        <taxon>Verrucomicrobiota</taxon>
        <taxon>Verrucomicrobiia</taxon>
        <taxon>Verrucomicrobiales</taxon>
        <taxon>Rubritaleaceae</taxon>
        <taxon>Rubritalea</taxon>
    </lineage>
</organism>
<keyword evidence="7" id="KW-0698">rRNA processing</keyword>
<keyword evidence="5 7" id="KW-0378">Hydrolase</keyword>
<keyword evidence="3 7" id="KW-0479">Metal-binding</keyword>
<dbReference type="PANTHER" id="PTHR46986">
    <property type="entry name" value="ENDORIBONUCLEASE YBEY, CHLOROPLASTIC"/>
    <property type="match status" value="1"/>
</dbReference>
<evidence type="ECO:0000313" key="9">
    <source>
        <dbReference type="Proteomes" id="UP001597297"/>
    </source>
</evidence>
<evidence type="ECO:0000256" key="2">
    <source>
        <dbReference type="ARBA" id="ARBA00022722"/>
    </source>
</evidence>
<dbReference type="InterPro" id="IPR023091">
    <property type="entry name" value="MetalPrtase_cat_dom_sf_prd"/>
</dbReference>
<keyword evidence="6 7" id="KW-0862">Zinc</keyword>
<dbReference type="Pfam" id="PF02130">
    <property type="entry name" value="YbeY"/>
    <property type="match status" value="1"/>
</dbReference>
<dbReference type="PANTHER" id="PTHR46986:SF1">
    <property type="entry name" value="ENDORIBONUCLEASE YBEY, CHLOROPLASTIC"/>
    <property type="match status" value="1"/>
</dbReference>
<dbReference type="Gene3D" id="3.40.390.30">
    <property type="entry name" value="Metalloproteases ('zincins'), catalytic domain"/>
    <property type="match status" value="1"/>
</dbReference>
<gene>
    <name evidence="7 8" type="primary">ybeY</name>
    <name evidence="8" type="ORF">ACFSQZ_00360</name>
</gene>
<evidence type="ECO:0000256" key="5">
    <source>
        <dbReference type="ARBA" id="ARBA00022801"/>
    </source>
</evidence>
<feature type="binding site" evidence="7">
    <location>
        <position position="122"/>
    </location>
    <ligand>
        <name>Zn(2+)</name>
        <dbReference type="ChEBI" id="CHEBI:29105"/>
        <note>catalytic</note>
    </ligand>
</feature>
<evidence type="ECO:0000256" key="1">
    <source>
        <dbReference type="ARBA" id="ARBA00010875"/>
    </source>
</evidence>